<dbReference type="AlphaFoldDB" id="A0A9N8W0L6"/>
<keyword evidence="7" id="KW-1185">Reference proteome</keyword>
<dbReference type="Proteomes" id="UP000789342">
    <property type="component" value="Unassembled WGS sequence"/>
</dbReference>
<keyword evidence="1" id="KW-0963">Cytoplasm</keyword>
<proteinExistence type="predicted"/>
<reference evidence="6" key="1">
    <citation type="submission" date="2021-06" db="EMBL/GenBank/DDBJ databases">
        <authorList>
            <person name="Kallberg Y."/>
            <person name="Tangrot J."/>
            <person name="Rosling A."/>
        </authorList>
    </citation>
    <scope>NUCLEOTIDE SEQUENCE</scope>
    <source>
        <strain evidence="6">CL551</strain>
    </source>
</reference>
<dbReference type="GO" id="GO:0005852">
    <property type="term" value="C:eukaryotic translation initiation factor 3 complex"/>
    <property type="evidence" value="ECO:0007669"/>
    <property type="project" value="InterPro"/>
</dbReference>
<dbReference type="PANTHER" id="PTHR21681:SF0">
    <property type="entry name" value="EUKARYOTIC TRANSLATION INITIATION FACTOR 3 SUBUNIT J"/>
    <property type="match status" value="1"/>
</dbReference>
<name>A0A9N8W0L6_9GLOM</name>
<evidence type="ECO:0000256" key="2">
    <source>
        <dbReference type="ARBA" id="ARBA00022540"/>
    </source>
</evidence>
<dbReference type="Pfam" id="PF08597">
    <property type="entry name" value="eIF3_subunit"/>
    <property type="match status" value="1"/>
</dbReference>
<feature type="compositionally biased region" description="Basic and acidic residues" evidence="5">
    <location>
        <begin position="64"/>
        <end position="91"/>
    </location>
</feature>
<dbReference type="GO" id="GO:0003743">
    <property type="term" value="F:translation initiation factor activity"/>
    <property type="evidence" value="ECO:0007669"/>
    <property type="project" value="UniProtKB-KW"/>
</dbReference>
<organism evidence="6 7">
    <name type="scientific">Acaulospora morrowiae</name>
    <dbReference type="NCBI Taxonomy" id="94023"/>
    <lineage>
        <taxon>Eukaryota</taxon>
        <taxon>Fungi</taxon>
        <taxon>Fungi incertae sedis</taxon>
        <taxon>Mucoromycota</taxon>
        <taxon>Glomeromycotina</taxon>
        <taxon>Glomeromycetes</taxon>
        <taxon>Diversisporales</taxon>
        <taxon>Acaulosporaceae</taxon>
        <taxon>Acaulospora</taxon>
    </lineage>
</organism>
<dbReference type="Gene3D" id="1.10.246.60">
    <property type="entry name" value="Eukaryotic translation initiation factor 3 like domains"/>
    <property type="match status" value="1"/>
</dbReference>
<evidence type="ECO:0000256" key="3">
    <source>
        <dbReference type="ARBA" id="ARBA00022917"/>
    </source>
</evidence>
<dbReference type="OrthoDB" id="20381at2759"/>
<accession>A0A9N8W0L6</accession>
<keyword evidence="3" id="KW-0648">Protein biosynthesis</keyword>
<evidence type="ECO:0000313" key="7">
    <source>
        <dbReference type="Proteomes" id="UP000789342"/>
    </source>
</evidence>
<evidence type="ECO:0000256" key="4">
    <source>
        <dbReference type="ARBA" id="ARBA00029904"/>
    </source>
</evidence>
<protein>
    <recommendedName>
        <fullName evidence="4">Eukaryotic translation initiation factor 3 30 kDa subunit</fullName>
    </recommendedName>
</protein>
<dbReference type="EMBL" id="CAJVPV010000637">
    <property type="protein sequence ID" value="CAG8466937.1"/>
    <property type="molecule type" value="Genomic_DNA"/>
</dbReference>
<dbReference type="InterPro" id="IPR013906">
    <property type="entry name" value="eIF3j"/>
</dbReference>
<comment type="caution">
    <text evidence="6">The sequence shown here is derived from an EMBL/GenBank/DDBJ whole genome shotgun (WGS) entry which is preliminary data.</text>
</comment>
<evidence type="ECO:0000256" key="1">
    <source>
        <dbReference type="ARBA" id="ARBA00022490"/>
    </source>
</evidence>
<dbReference type="InterPro" id="IPR023194">
    <property type="entry name" value="eIF3-like_dom_sf"/>
</dbReference>
<dbReference type="PANTHER" id="PTHR21681">
    <property type="entry name" value="EUKARYOTIC TRANSLATION INITIATION FACTOR 3 SUBUNIT J"/>
    <property type="match status" value="1"/>
</dbReference>
<feature type="region of interest" description="Disordered" evidence="5">
    <location>
        <begin position="1"/>
        <end position="91"/>
    </location>
</feature>
<sequence length="213" mass="24239">MDEEWEGNSGDVVPNISIASKKNWDGEDIEEEDIKDSWDLESSSDEEDAPKTGAAPKKSIAQKIAERQAAERKNHNHDKDESDALGKKIDNTVEMTKGLSIDEKEHSALDMINPKTRDEFDEFSSLLIKRIKRHENQAPYSNFINVFVRDLCSSLKDAEIRKVANTLTTLANEKKAQKDALKTKKKKPKPSVVVDAQETKSFDDYEDDFEYFI</sequence>
<keyword evidence="2" id="KW-0396">Initiation factor</keyword>
<evidence type="ECO:0000313" key="6">
    <source>
        <dbReference type="EMBL" id="CAG8466937.1"/>
    </source>
</evidence>
<gene>
    <name evidence="6" type="ORF">AMORRO_LOCUS1673</name>
</gene>
<evidence type="ECO:0000256" key="5">
    <source>
        <dbReference type="SAM" id="MobiDB-lite"/>
    </source>
</evidence>